<feature type="domain" description="AMP-dependent synthetase/ligase" evidence="1">
    <location>
        <begin position="25"/>
        <end position="397"/>
    </location>
</feature>
<gene>
    <name evidence="2" type="ORF">CUNI_LOCUS12683</name>
</gene>
<dbReference type="PANTHER" id="PTHR24096">
    <property type="entry name" value="LONG-CHAIN-FATTY-ACID--COA LIGASE"/>
    <property type="match status" value="1"/>
</dbReference>
<sequence>MAEEVTVPGNTIPELVEHWGSTAENETPAFVSIHADGDRRTLTRKEVLDISKRFAYKLHSSGIKKGYIVCNTLPNSLERVVCEFATQFVGAASLNGQVMRSDGEDFFESLRVSKCQAVIIDPDVAKGANQILFNGKPYNGEHVLKLPQCDPIEIIVCRRNDDSSEDDFISTMKNPDLEQFRAEVSPEDLATVMTTSGSTGYSKLVKHLQSNICHFCKQVKAIEPFQSGARFINCGLLGWAGGYPQWYLSCGVTRYFIDMHDGPPSDTASLVWRTMTQEKIIYGFLSPLFVNTILTKCLWKESEWRPKVLCLAGQPVKKESMEIIGKICDAVDVNYGMTECNLVASHRIVDPNDYVDGCVGYPGYGVKLKIVDANKQVVPSGTTGEILVWSPALSPGYMNNESATASAFTDDGWFCTDDAGYVGKDGKIYVEGRQSDSIHRGTYILYPGWLEKKMREVSGVKDIAIVAVPDRVLHHEICACVVVSGVKGVVAGFLHKTINMGADLSASSPNQLDSRGSSDSRA</sequence>
<dbReference type="InterPro" id="IPR020845">
    <property type="entry name" value="AMP-binding_CS"/>
</dbReference>
<reference evidence="2" key="1">
    <citation type="submission" date="2021-04" db="EMBL/GenBank/DDBJ databases">
        <authorList>
            <consortium name="Molecular Ecology Group"/>
        </authorList>
    </citation>
    <scope>NUCLEOTIDE SEQUENCE</scope>
</reference>
<dbReference type="InterPro" id="IPR042099">
    <property type="entry name" value="ANL_N_sf"/>
</dbReference>
<proteinExistence type="predicted"/>
<dbReference type="GO" id="GO:0016405">
    <property type="term" value="F:CoA-ligase activity"/>
    <property type="evidence" value="ECO:0007669"/>
    <property type="project" value="TreeGrafter"/>
</dbReference>
<dbReference type="PROSITE" id="PS00455">
    <property type="entry name" value="AMP_BINDING"/>
    <property type="match status" value="1"/>
</dbReference>
<accession>A0A8S3ZGS0</accession>
<dbReference type="Gene3D" id="3.30.300.30">
    <property type="match status" value="1"/>
</dbReference>
<dbReference type="OrthoDB" id="10253115at2759"/>
<dbReference type="EMBL" id="CAJHNH020002577">
    <property type="protein sequence ID" value="CAG5127125.1"/>
    <property type="molecule type" value="Genomic_DNA"/>
</dbReference>
<dbReference type="InterPro" id="IPR000873">
    <property type="entry name" value="AMP-dep_synth/lig_dom"/>
</dbReference>
<dbReference type="Gene3D" id="3.40.50.12780">
    <property type="entry name" value="N-terminal domain of ligase-like"/>
    <property type="match status" value="1"/>
</dbReference>
<evidence type="ECO:0000259" key="1">
    <source>
        <dbReference type="Pfam" id="PF00501"/>
    </source>
</evidence>
<dbReference type="InterPro" id="IPR045851">
    <property type="entry name" value="AMP-bd_C_sf"/>
</dbReference>
<evidence type="ECO:0000313" key="2">
    <source>
        <dbReference type="EMBL" id="CAG5127125.1"/>
    </source>
</evidence>
<dbReference type="Pfam" id="PF00501">
    <property type="entry name" value="AMP-binding"/>
    <property type="match status" value="1"/>
</dbReference>
<dbReference type="SUPFAM" id="SSF56801">
    <property type="entry name" value="Acetyl-CoA synthetase-like"/>
    <property type="match status" value="1"/>
</dbReference>
<protein>
    <recommendedName>
        <fullName evidence="1">AMP-dependent synthetase/ligase domain-containing protein</fullName>
    </recommendedName>
</protein>
<dbReference type="Proteomes" id="UP000678393">
    <property type="component" value="Unassembled WGS sequence"/>
</dbReference>
<evidence type="ECO:0000313" key="3">
    <source>
        <dbReference type="Proteomes" id="UP000678393"/>
    </source>
</evidence>
<organism evidence="2 3">
    <name type="scientific">Candidula unifasciata</name>
    <dbReference type="NCBI Taxonomy" id="100452"/>
    <lineage>
        <taxon>Eukaryota</taxon>
        <taxon>Metazoa</taxon>
        <taxon>Spiralia</taxon>
        <taxon>Lophotrochozoa</taxon>
        <taxon>Mollusca</taxon>
        <taxon>Gastropoda</taxon>
        <taxon>Heterobranchia</taxon>
        <taxon>Euthyneura</taxon>
        <taxon>Panpulmonata</taxon>
        <taxon>Eupulmonata</taxon>
        <taxon>Stylommatophora</taxon>
        <taxon>Helicina</taxon>
        <taxon>Helicoidea</taxon>
        <taxon>Geomitridae</taxon>
        <taxon>Candidula</taxon>
    </lineage>
</organism>
<dbReference type="AlphaFoldDB" id="A0A8S3ZGS0"/>
<name>A0A8S3ZGS0_9EUPU</name>
<comment type="caution">
    <text evidence="2">The sequence shown here is derived from an EMBL/GenBank/DDBJ whole genome shotgun (WGS) entry which is preliminary data.</text>
</comment>
<keyword evidence="3" id="KW-1185">Reference proteome</keyword>